<evidence type="ECO:0000256" key="7">
    <source>
        <dbReference type="ARBA" id="ARBA00022519"/>
    </source>
</evidence>
<dbReference type="GO" id="GO:0005886">
    <property type="term" value="C:plasma membrane"/>
    <property type="evidence" value="ECO:0007669"/>
    <property type="project" value="UniProtKB-SubCell"/>
</dbReference>
<evidence type="ECO:0000256" key="3">
    <source>
        <dbReference type="ARBA" id="ARBA00008741"/>
    </source>
</evidence>
<proteinExistence type="inferred from homology"/>
<accession>A0A859CTQ3</accession>
<dbReference type="GO" id="GO:0015886">
    <property type="term" value="P:heme transport"/>
    <property type="evidence" value="ECO:0007669"/>
    <property type="project" value="InterPro"/>
</dbReference>
<dbReference type="GO" id="GO:1903607">
    <property type="term" value="P:cytochrome c biosynthetic process"/>
    <property type="evidence" value="ECO:0007669"/>
    <property type="project" value="TreeGrafter"/>
</dbReference>
<gene>
    <name evidence="13" type="primary">ccmD</name>
    <name evidence="13" type="ORF">MP3633_0902</name>
</gene>
<keyword evidence="7 12" id="KW-0997">Cell inner membrane</keyword>
<evidence type="ECO:0000256" key="9">
    <source>
        <dbReference type="ARBA" id="ARBA00022748"/>
    </source>
</evidence>
<dbReference type="KEGG" id="mpri:MP3633_0902"/>
<reference evidence="13 14" key="1">
    <citation type="submission" date="2020-06" db="EMBL/GenBank/DDBJ databases">
        <authorList>
            <person name="Voronona O.L."/>
            <person name="Aksenova E.I."/>
            <person name="Kunda M.S."/>
            <person name="Semenov A.N."/>
            <person name="Ryzhova N."/>
        </authorList>
    </citation>
    <scope>NUCLEOTIDE SEQUENCE [LARGE SCALE GENOMIC DNA]</scope>
    <source>
        <strain evidence="13 14">MPKMM3633</strain>
    </source>
</reference>
<name>A0A859CTQ3_9GAMM</name>
<evidence type="ECO:0000256" key="10">
    <source>
        <dbReference type="ARBA" id="ARBA00022989"/>
    </source>
</evidence>
<keyword evidence="8 12" id="KW-0812">Transmembrane</keyword>
<dbReference type="PANTHER" id="PTHR37531:SF1">
    <property type="entry name" value="HEME EXPORTER PROTEIN D"/>
    <property type="match status" value="1"/>
</dbReference>
<dbReference type="NCBIfam" id="TIGR03141">
    <property type="entry name" value="cytochro_ccmD"/>
    <property type="match status" value="1"/>
</dbReference>
<comment type="subcellular location">
    <subcellularLocation>
        <location evidence="2 12">Cell inner membrane</location>
        <topology evidence="2 12">Single-pass membrane protein</topology>
    </subcellularLocation>
</comment>
<keyword evidence="11 12" id="KW-0472">Membrane</keyword>
<evidence type="ECO:0000313" key="13">
    <source>
        <dbReference type="EMBL" id="QKK79638.1"/>
    </source>
</evidence>
<dbReference type="Proteomes" id="UP000509371">
    <property type="component" value="Chromosome"/>
</dbReference>
<keyword evidence="6 12" id="KW-1003">Cell membrane</keyword>
<evidence type="ECO:0000256" key="2">
    <source>
        <dbReference type="ARBA" id="ARBA00004377"/>
    </source>
</evidence>
<protein>
    <recommendedName>
        <fullName evidence="4 12">Heme exporter protein D</fullName>
    </recommendedName>
</protein>
<evidence type="ECO:0000256" key="11">
    <source>
        <dbReference type="ARBA" id="ARBA00023136"/>
    </source>
</evidence>
<sequence length="59" mass="6979">MAFDTFFDFLAMGRHGSYVWSAYGFSIFALIALTWNTLAKRRKIRDTLVKRYLRNPTRS</sequence>
<keyword evidence="10 12" id="KW-1133">Transmembrane helix</keyword>
<dbReference type="InterPro" id="IPR052075">
    <property type="entry name" value="Heme_exporter_D"/>
</dbReference>
<evidence type="ECO:0000256" key="1">
    <source>
        <dbReference type="ARBA" id="ARBA00002442"/>
    </source>
</evidence>
<comment type="similarity">
    <text evidence="3 12">Belongs to the CcmD/CycX/HelD family.</text>
</comment>
<evidence type="ECO:0000256" key="4">
    <source>
        <dbReference type="ARBA" id="ARBA00016461"/>
    </source>
</evidence>
<dbReference type="RefSeq" id="WP_176334617.1">
    <property type="nucleotide sequence ID" value="NZ_BAAAEF010000003.1"/>
</dbReference>
<evidence type="ECO:0000313" key="14">
    <source>
        <dbReference type="Proteomes" id="UP000509371"/>
    </source>
</evidence>
<evidence type="ECO:0000256" key="12">
    <source>
        <dbReference type="RuleBase" id="RU363101"/>
    </source>
</evidence>
<keyword evidence="9 12" id="KW-0201">Cytochrome c-type biogenesis</keyword>
<dbReference type="Pfam" id="PF04995">
    <property type="entry name" value="CcmD"/>
    <property type="match status" value="1"/>
</dbReference>
<dbReference type="PANTHER" id="PTHR37531">
    <property type="entry name" value="HEME EXPORTER PROTEIN D"/>
    <property type="match status" value="1"/>
</dbReference>
<organism evidence="13 14">
    <name type="scientific">Marinomonas primoryensis</name>
    <dbReference type="NCBI Taxonomy" id="178399"/>
    <lineage>
        <taxon>Bacteria</taxon>
        <taxon>Pseudomonadati</taxon>
        <taxon>Pseudomonadota</taxon>
        <taxon>Gammaproteobacteria</taxon>
        <taxon>Oceanospirillales</taxon>
        <taxon>Oceanospirillaceae</taxon>
        <taxon>Marinomonas</taxon>
    </lineage>
</organism>
<keyword evidence="5 12" id="KW-0813">Transport</keyword>
<evidence type="ECO:0000256" key="6">
    <source>
        <dbReference type="ARBA" id="ARBA00022475"/>
    </source>
</evidence>
<feature type="transmembrane region" description="Helical" evidence="12">
    <location>
        <begin position="20"/>
        <end position="38"/>
    </location>
</feature>
<dbReference type="InterPro" id="IPR007078">
    <property type="entry name" value="Haem_export_protD_CcmD"/>
</dbReference>
<comment type="function">
    <text evidence="1 12">Required for the export of heme to the periplasm for the biogenesis of c-type cytochromes.</text>
</comment>
<dbReference type="GO" id="GO:0017004">
    <property type="term" value="P:cytochrome complex assembly"/>
    <property type="evidence" value="ECO:0007669"/>
    <property type="project" value="UniProtKB-KW"/>
</dbReference>
<evidence type="ECO:0000256" key="8">
    <source>
        <dbReference type="ARBA" id="ARBA00022692"/>
    </source>
</evidence>
<dbReference type="AlphaFoldDB" id="A0A859CTQ3"/>
<evidence type="ECO:0000256" key="5">
    <source>
        <dbReference type="ARBA" id="ARBA00022448"/>
    </source>
</evidence>
<dbReference type="EMBL" id="CP054301">
    <property type="protein sequence ID" value="QKK79638.1"/>
    <property type="molecule type" value="Genomic_DNA"/>
</dbReference>